<keyword evidence="4" id="KW-1185">Reference proteome</keyword>
<dbReference type="InterPro" id="IPR051619">
    <property type="entry name" value="TypeII_TA_RNase_PINc/VapC"/>
</dbReference>
<feature type="domain" description="PIN" evidence="2">
    <location>
        <begin position="4"/>
        <end position="124"/>
    </location>
</feature>
<dbReference type="Pfam" id="PF01850">
    <property type="entry name" value="PIN"/>
    <property type="match status" value="1"/>
</dbReference>
<gene>
    <name evidence="3" type="ORF">IPA_07060</name>
</gene>
<organism evidence="3 4">
    <name type="scientific">Ignicoccus pacificus DSM 13166</name>
    <dbReference type="NCBI Taxonomy" id="940294"/>
    <lineage>
        <taxon>Archaea</taxon>
        <taxon>Thermoproteota</taxon>
        <taxon>Thermoprotei</taxon>
        <taxon>Desulfurococcales</taxon>
        <taxon>Desulfurococcaceae</taxon>
        <taxon>Ignicoccus</taxon>
    </lineage>
</organism>
<dbReference type="PANTHER" id="PTHR35901">
    <property type="entry name" value="RIBONUCLEASE VAPC3"/>
    <property type="match status" value="1"/>
</dbReference>
<accession>A0A977K9W0</accession>
<dbReference type="CDD" id="cd09873">
    <property type="entry name" value="PIN_Pae0151-like"/>
    <property type="match status" value="1"/>
</dbReference>
<dbReference type="InterPro" id="IPR029060">
    <property type="entry name" value="PIN-like_dom_sf"/>
</dbReference>
<evidence type="ECO:0000256" key="1">
    <source>
        <dbReference type="ARBA" id="ARBA00022842"/>
    </source>
</evidence>
<sequence>MDVADSSALISLFLREPGWKDLKEHLSFVTTIDLSLKEIYNAIWKAHKLRGSLKEEQMWMLTKLVKEYFDCCVVIEDQRPLLDDALRIATKYGLTIYNSLFVVLALTKDLPLVSLDAKQRRVARMLGVEVLP</sequence>
<protein>
    <submittedName>
        <fullName evidence="3">Twitching motility protein PilT</fullName>
    </submittedName>
</protein>
<dbReference type="EMBL" id="CP006868">
    <property type="protein sequence ID" value="UXD21709.1"/>
    <property type="molecule type" value="Genomic_DNA"/>
</dbReference>
<dbReference type="AlphaFoldDB" id="A0A977K9W0"/>
<evidence type="ECO:0000313" key="4">
    <source>
        <dbReference type="Proteomes" id="UP001063698"/>
    </source>
</evidence>
<reference evidence="3" key="1">
    <citation type="submission" date="2013-11" db="EMBL/GenBank/DDBJ databases">
        <title>Comparative genomics of Ignicoccus.</title>
        <authorList>
            <person name="Podar M."/>
        </authorList>
    </citation>
    <scope>NUCLEOTIDE SEQUENCE</scope>
    <source>
        <strain evidence="3">DSM 13166</strain>
    </source>
</reference>
<dbReference type="InterPro" id="IPR044153">
    <property type="entry name" value="PIN_Pae0151-like"/>
</dbReference>
<proteinExistence type="predicted"/>
<evidence type="ECO:0000259" key="2">
    <source>
        <dbReference type="Pfam" id="PF01850"/>
    </source>
</evidence>
<dbReference type="Proteomes" id="UP001063698">
    <property type="component" value="Chromosome"/>
</dbReference>
<evidence type="ECO:0000313" key="3">
    <source>
        <dbReference type="EMBL" id="UXD21709.1"/>
    </source>
</evidence>
<dbReference type="PANTHER" id="PTHR35901:SF1">
    <property type="entry name" value="EXONUCLEASE VAPC9"/>
    <property type="match status" value="1"/>
</dbReference>
<dbReference type="KEGG" id="ipc:IPA_07060"/>
<keyword evidence="1" id="KW-0460">Magnesium</keyword>
<dbReference type="Gene3D" id="3.40.50.1010">
    <property type="entry name" value="5'-nuclease"/>
    <property type="match status" value="1"/>
</dbReference>
<dbReference type="SUPFAM" id="SSF88723">
    <property type="entry name" value="PIN domain-like"/>
    <property type="match status" value="1"/>
</dbReference>
<name>A0A977K9W0_9CREN</name>
<dbReference type="InterPro" id="IPR002716">
    <property type="entry name" value="PIN_dom"/>
</dbReference>